<evidence type="ECO:0000256" key="2">
    <source>
        <dbReference type="ARBA" id="ARBA00022448"/>
    </source>
</evidence>
<dbReference type="EMBL" id="CADIKH010000005">
    <property type="protein sequence ID" value="CAB3751021.1"/>
    <property type="molecule type" value="Genomic_DNA"/>
</dbReference>
<dbReference type="PANTHER" id="PTHR42788">
    <property type="entry name" value="TAURINE IMPORT ATP-BINDING PROTEIN-RELATED"/>
    <property type="match status" value="1"/>
</dbReference>
<keyword evidence="2" id="KW-0813">Transport</keyword>
<dbReference type="PROSITE" id="PS00211">
    <property type="entry name" value="ABC_TRANSPORTER_1"/>
    <property type="match status" value="1"/>
</dbReference>
<comment type="similarity">
    <text evidence="1">Belongs to the ABC transporter superfamily.</text>
</comment>
<accession>A0A6J5DCK9</accession>
<keyword evidence="11" id="KW-1185">Reference proteome</keyword>
<feature type="domain" description="ABC transporter" evidence="9">
    <location>
        <begin position="4"/>
        <end position="235"/>
    </location>
</feature>
<dbReference type="PANTHER" id="PTHR42788:SF18">
    <property type="entry name" value="TAURINE IMPORT ATP-BINDING PROTEIN TAUB"/>
    <property type="match status" value="1"/>
</dbReference>
<name>A0A6J5DCK9_9BURK</name>
<keyword evidence="6 10" id="KW-0067">ATP-binding</keyword>
<dbReference type="InterPro" id="IPR017871">
    <property type="entry name" value="ABC_transporter-like_CS"/>
</dbReference>
<proteinExistence type="inferred from homology"/>
<evidence type="ECO:0000256" key="6">
    <source>
        <dbReference type="ARBA" id="ARBA00022840"/>
    </source>
</evidence>
<dbReference type="InterPro" id="IPR003593">
    <property type="entry name" value="AAA+_ATPase"/>
</dbReference>
<evidence type="ECO:0000256" key="7">
    <source>
        <dbReference type="ARBA" id="ARBA00022967"/>
    </source>
</evidence>
<dbReference type="AlphaFoldDB" id="A0A6J5DCK9"/>
<evidence type="ECO:0000259" key="9">
    <source>
        <dbReference type="PROSITE" id="PS50893"/>
    </source>
</evidence>
<evidence type="ECO:0000256" key="4">
    <source>
        <dbReference type="ARBA" id="ARBA00022519"/>
    </source>
</evidence>
<dbReference type="SUPFAM" id="SSF52540">
    <property type="entry name" value="P-loop containing nucleoside triphosphate hydrolases"/>
    <property type="match status" value="1"/>
</dbReference>
<dbReference type="RefSeq" id="WP_175225726.1">
    <property type="nucleotide sequence ID" value="NZ_CADIKH010000005.1"/>
</dbReference>
<dbReference type="Gene3D" id="3.40.50.300">
    <property type="entry name" value="P-loop containing nucleotide triphosphate hydrolases"/>
    <property type="match status" value="1"/>
</dbReference>
<evidence type="ECO:0000256" key="5">
    <source>
        <dbReference type="ARBA" id="ARBA00022741"/>
    </source>
</evidence>
<keyword evidence="8" id="KW-0472">Membrane</keyword>
<protein>
    <submittedName>
        <fullName evidence="10">Taurine import ATP-binding protein TauB</fullName>
    </submittedName>
</protein>
<dbReference type="CDD" id="cd03293">
    <property type="entry name" value="ABC_NrtD_SsuB_transporters"/>
    <property type="match status" value="1"/>
</dbReference>
<dbReference type="SMART" id="SM00382">
    <property type="entry name" value="AAA"/>
    <property type="match status" value="1"/>
</dbReference>
<dbReference type="InterPro" id="IPR003439">
    <property type="entry name" value="ABC_transporter-like_ATP-bd"/>
</dbReference>
<keyword evidence="3" id="KW-1003">Cell membrane</keyword>
<sequence>MAELRAQQVSVTYRTARGPLTALHDVSVSVRSGEIVVALGASGCGKSTLLALLAGFQTPTAGLVTVDGVPVSGPDAKRGVVFQDDALMPWLDVIDNVGFGLRMRGVARAAREARASEVLRLVRLAGFERHRIGEISGGMRQRVGLARALAADPAFLLMDEPLGALDALTREHMQTLLLDVWRETGKGVFLITHSIEEAVLLATELLILSPRPGRVVARHRLDFARRYAAGEPLRSIRTDPAFTAIHMELLDQLVRETEETGDVDR</sequence>
<keyword evidence="7" id="KW-1278">Translocase</keyword>
<dbReference type="InterPro" id="IPR027417">
    <property type="entry name" value="P-loop_NTPase"/>
</dbReference>
<keyword evidence="4" id="KW-0997">Cell inner membrane</keyword>
<evidence type="ECO:0000256" key="8">
    <source>
        <dbReference type="ARBA" id="ARBA00023136"/>
    </source>
</evidence>
<dbReference type="Proteomes" id="UP000494363">
    <property type="component" value="Unassembled WGS sequence"/>
</dbReference>
<keyword evidence="5" id="KW-0547">Nucleotide-binding</keyword>
<organism evidence="10 11">
    <name type="scientific">Paraburkholderia humisilvae</name>
    <dbReference type="NCBI Taxonomy" id="627669"/>
    <lineage>
        <taxon>Bacteria</taxon>
        <taxon>Pseudomonadati</taxon>
        <taxon>Pseudomonadota</taxon>
        <taxon>Betaproteobacteria</taxon>
        <taxon>Burkholderiales</taxon>
        <taxon>Burkholderiaceae</taxon>
        <taxon>Paraburkholderia</taxon>
    </lineage>
</organism>
<evidence type="ECO:0000313" key="10">
    <source>
        <dbReference type="EMBL" id="CAB3751021.1"/>
    </source>
</evidence>
<dbReference type="InterPro" id="IPR050166">
    <property type="entry name" value="ABC_transporter_ATP-bind"/>
</dbReference>
<evidence type="ECO:0000256" key="1">
    <source>
        <dbReference type="ARBA" id="ARBA00005417"/>
    </source>
</evidence>
<dbReference type="GO" id="GO:0005524">
    <property type="term" value="F:ATP binding"/>
    <property type="evidence" value="ECO:0007669"/>
    <property type="project" value="UniProtKB-KW"/>
</dbReference>
<gene>
    <name evidence="10" type="primary">tauB_1</name>
    <name evidence="10" type="ORF">LMG29542_01393</name>
</gene>
<dbReference type="Pfam" id="PF00005">
    <property type="entry name" value="ABC_tran"/>
    <property type="match status" value="1"/>
</dbReference>
<reference evidence="10 11" key="1">
    <citation type="submission" date="2020-04" db="EMBL/GenBank/DDBJ databases">
        <authorList>
            <person name="De Canck E."/>
        </authorList>
    </citation>
    <scope>NUCLEOTIDE SEQUENCE [LARGE SCALE GENOMIC DNA]</scope>
    <source>
        <strain evidence="10 11">LMG 29542</strain>
    </source>
</reference>
<dbReference type="PROSITE" id="PS50893">
    <property type="entry name" value="ABC_TRANSPORTER_2"/>
    <property type="match status" value="1"/>
</dbReference>
<dbReference type="GO" id="GO:0016887">
    <property type="term" value="F:ATP hydrolysis activity"/>
    <property type="evidence" value="ECO:0007669"/>
    <property type="project" value="InterPro"/>
</dbReference>
<evidence type="ECO:0000313" key="11">
    <source>
        <dbReference type="Proteomes" id="UP000494363"/>
    </source>
</evidence>
<evidence type="ECO:0000256" key="3">
    <source>
        <dbReference type="ARBA" id="ARBA00022475"/>
    </source>
</evidence>